<dbReference type="GO" id="GO:0006351">
    <property type="term" value="P:DNA-templated transcription"/>
    <property type="evidence" value="ECO:0007669"/>
    <property type="project" value="InterPro"/>
</dbReference>
<keyword evidence="10" id="KW-1185">Reference proteome</keyword>
<feature type="domain" description="Zn(2)-C6 fungal-type" evidence="8">
    <location>
        <begin position="17"/>
        <end position="46"/>
    </location>
</feature>
<dbReference type="EMBL" id="JAGPYM010000014">
    <property type="protein sequence ID" value="KAH6887670.1"/>
    <property type="molecule type" value="Genomic_DNA"/>
</dbReference>
<dbReference type="Pfam" id="PF04082">
    <property type="entry name" value="Fungal_trans"/>
    <property type="match status" value="1"/>
</dbReference>
<proteinExistence type="predicted"/>
<dbReference type="Proteomes" id="UP000777438">
    <property type="component" value="Unassembled WGS sequence"/>
</dbReference>
<evidence type="ECO:0000256" key="7">
    <source>
        <dbReference type="SAM" id="MobiDB-lite"/>
    </source>
</evidence>
<dbReference type="InterPro" id="IPR051711">
    <property type="entry name" value="Stress_Response_Reg"/>
</dbReference>
<evidence type="ECO:0000256" key="6">
    <source>
        <dbReference type="ARBA" id="ARBA00023242"/>
    </source>
</evidence>
<evidence type="ECO:0000256" key="5">
    <source>
        <dbReference type="ARBA" id="ARBA00023163"/>
    </source>
</evidence>
<gene>
    <name evidence="9" type="ORF">B0T10DRAFT_490182</name>
</gene>
<feature type="region of interest" description="Disordered" evidence="7">
    <location>
        <begin position="638"/>
        <end position="674"/>
    </location>
</feature>
<keyword evidence="2" id="KW-0479">Metal-binding</keyword>
<evidence type="ECO:0000313" key="10">
    <source>
        <dbReference type="Proteomes" id="UP000777438"/>
    </source>
</evidence>
<organism evidence="9 10">
    <name type="scientific">Thelonectria olida</name>
    <dbReference type="NCBI Taxonomy" id="1576542"/>
    <lineage>
        <taxon>Eukaryota</taxon>
        <taxon>Fungi</taxon>
        <taxon>Dikarya</taxon>
        <taxon>Ascomycota</taxon>
        <taxon>Pezizomycotina</taxon>
        <taxon>Sordariomycetes</taxon>
        <taxon>Hypocreomycetidae</taxon>
        <taxon>Hypocreales</taxon>
        <taxon>Nectriaceae</taxon>
        <taxon>Thelonectria</taxon>
    </lineage>
</organism>
<sequence length="716" mass="79597">MPNGQRRTRVAKKCPKACNRCRSMKVKCSGSEPCARCERKNVACQFPATDKRISVPESYLRALENHKDGIGFDSFLGNEGQQTRDPHSSISSASGFRPPTADTTIASSSSITTPHGHVPDMTLTPGTSLDHHQTEDIHDDDGTGPSLDRVEPAFRRNPLVDNDYTFAQAANGRYWYMGPSSSWAFCRRVLSLVGKHLPNADCEPPPWHLDGSAFRMQRRLLGPDEVPDVSNLPPSDFALFLVKTAMFYLGPLANIIDEQDFLRHMRELYEDAPAKARRCTHWYSLFLLMLAFGKAFMGNGARDDKPPGYHYAARAMTMLPDMASVDYEPVISAQALTLAALYYQSVDMRVAAFHHIGQALRVCVLAGMHRHMREDVVGVAHSRRCHIVFWIVYMLDRDWSALIGATTSIRDEDITTKLPSEMDDSLNALTMTLHVRLSRLTARILTTVYGVGKNYDGTLISDTQSILRVLADLSRDLNTLISTHFQDSISKASRTATRLILGYHHCVVLTTRPQIMCALHMHIEQATTQVSCGINLSAPVASLIQACVDSAQTVLRTLKALADEDLLESFLPFQVEYASSSGFLLHLITVICPHLIQDHSWRDDTNYILDTMIAKGSLVAPLRKAELGQLEQKLSTFSPVTGQPDLPPSLTMDTDINPTRDGTHDEESGEHEQQPIIDESGWDHFAASAMAVLSPRELLDLAEQLDVDCLLYPPQI</sequence>
<dbReference type="InterPro" id="IPR001138">
    <property type="entry name" value="Zn2Cys6_DnaBD"/>
</dbReference>
<feature type="compositionally biased region" description="Low complexity" evidence="7">
    <location>
        <begin position="100"/>
        <end position="113"/>
    </location>
</feature>
<dbReference type="CDD" id="cd00067">
    <property type="entry name" value="GAL4"/>
    <property type="match status" value="1"/>
</dbReference>
<evidence type="ECO:0000256" key="3">
    <source>
        <dbReference type="ARBA" id="ARBA00023015"/>
    </source>
</evidence>
<evidence type="ECO:0000256" key="4">
    <source>
        <dbReference type="ARBA" id="ARBA00023125"/>
    </source>
</evidence>
<accession>A0A9P8W4C0</accession>
<dbReference type="GO" id="GO:0008270">
    <property type="term" value="F:zinc ion binding"/>
    <property type="evidence" value="ECO:0007669"/>
    <property type="project" value="InterPro"/>
</dbReference>
<dbReference type="Gene3D" id="4.10.240.10">
    <property type="entry name" value="Zn(2)-C6 fungal-type DNA-binding domain"/>
    <property type="match status" value="1"/>
</dbReference>
<dbReference type="GO" id="GO:0000981">
    <property type="term" value="F:DNA-binding transcription factor activity, RNA polymerase II-specific"/>
    <property type="evidence" value="ECO:0007669"/>
    <property type="project" value="InterPro"/>
</dbReference>
<keyword evidence="5" id="KW-0804">Transcription</keyword>
<name>A0A9P8W4C0_9HYPO</name>
<dbReference type="CDD" id="cd12148">
    <property type="entry name" value="fungal_TF_MHR"/>
    <property type="match status" value="1"/>
</dbReference>
<evidence type="ECO:0000256" key="1">
    <source>
        <dbReference type="ARBA" id="ARBA00004123"/>
    </source>
</evidence>
<evidence type="ECO:0000313" key="9">
    <source>
        <dbReference type="EMBL" id="KAH6887670.1"/>
    </source>
</evidence>
<dbReference type="InterPro" id="IPR036864">
    <property type="entry name" value="Zn2-C6_fun-type_DNA-bd_sf"/>
</dbReference>
<dbReference type="AlphaFoldDB" id="A0A9P8W4C0"/>
<dbReference type="SUPFAM" id="SSF57701">
    <property type="entry name" value="Zn2/Cys6 DNA-binding domain"/>
    <property type="match status" value="1"/>
</dbReference>
<dbReference type="Pfam" id="PF00172">
    <property type="entry name" value="Zn_clus"/>
    <property type="match status" value="1"/>
</dbReference>
<dbReference type="GO" id="GO:0045944">
    <property type="term" value="P:positive regulation of transcription by RNA polymerase II"/>
    <property type="evidence" value="ECO:0007669"/>
    <property type="project" value="TreeGrafter"/>
</dbReference>
<feature type="compositionally biased region" description="Basic and acidic residues" evidence="7">
    <location>
        <begin position="661"/>
        <end position="673"/>
    </location>
</feature>
<dbReference type="InterPro" id="IPR007219">
    <property type="entry name" value="XnlR_reg_dom"/>
</dbReference>
<protein>
    <submittedName>
        <fullName evidence="9">Fungal-specific transcription factor domain-containing protein</fullName>
    </submittedName>
</protein>
<evidence type="ECO:0000259" key="8">
    <source>
        <dbReference type="PROSITE" id="PS50048"/>
    </source>
</evidence>
<dbReference type="SMART" id="SM00066">
    <property type="entry name" value="GAL4"/>
    <property type="match status" value="1"/>
</dbReference>
<dbReference type="OrthoDB" id="3548654at2759"/>
<dbReference type="PROSITE" id="PS50048">
    <property type="entry name" value="ZN2_CY6_FUNGAL_2"/>
    <property type="match status" value="1"/>
</dbReference>
<dbReference type="PROSITE" id="PS00463">
    <property type="entry name" value="ZN2_CY6_FUNGAL_1"/>
    <property type="match status" value="1"/>
</dbReference>
<keyword evidence="3" id="KW-0805">Transcription regulation</keyword>
<dbReference type="GO" id="GO:0043565">
    <property type="term" value="F:sequence-specific DNA binding"/>
    <property type="evidence" value="ECO:0007669"/>
    <property type="project" value="TreeGrafter"/>
</dbReference>
<comment type="caution">
    <text evidence="9">The sequence shown here is derived from an EMBL/GenBank/DDBJ whole genome shotgun (WGS) entry which is preliminary data.</text>
</comment>
<reference evidence="9 10" key="1">
    <citation type="journal article" date="2021" name="Nat. Commun.">
        <title>Genetic determinants of endophytism in the Arabidopsis root mycobiome.</title>
        <authorList>
            <person name="Mesny F."/>
            <person name="Miyauchi S."/>
            <person name="Thiergart T."/>
            <person name="Pickel B."/>
            <person name="Atanasova L."/>
            <person name="Karlsson M."/>
            <person name="Huettel B."/>
            <person name="Barry K.W."/>
            <person name="Haridas S."/>
            <person name="Chen C."/>
            <person name="Bauer D."/>
            <person name="Andreopoulos W."/>
            <person name="Pangilinan J."/>
            <person name="LaButti K."/>
            <person name="Riley R."/>
            <person name="Lipzen A."/>
            <person name="Clum A."/>
            <person name="Drula E."/>
            <person name="Henrissat B."/>
            <person name="Kohler A."/>
            <person name="Grigoriev I.V."/>
            <person name="Martin F.M."/>
            <person name="Hacquard S."/>
        </authorList>
    </citation>
    <scope>NUCLEOTIDE SEQUENCE [LARGE SCALE GENOMIC DNA]</scope>
    <source>
        <strain evidence="9 10">MPI-CAGE-CH-0241</strain>
    </source>
</reference>
<dbReference type="SMART" id="SM00906">
    <property type="entry name" value="Fungal_trans"/>
    <property type="match status" value="1"/>
</dbReference>
<comment type="subcellular location">
    <subcellularLocation>
        <location evidence="1">Nucleus</location>
    </subcellularLocation>
</comment>
<keyword evidence="4" id="KW-0238">DNA-binding</keyword>
<dbReference type="PANTHER" id="PTHR47540:SF6">
    <property type="entry name" value="ZN(II)2CYS6 TRANSCRIPTION FACTOR (EUROFUNG)"/>
    <property type="match status" value="1"/>
</dbReference>
<dbReference type="GO" id="GO:0005634">
    <property type="term" value="C:nucleus"/>
    <property type="evidence" value="ECO:0007669"/>
    <property type="project" value="UniProtKB-SubCell"/>
</dbReference>
<keyword evidence="6" id="KW-0539">Nucleus</keyword>
<dbReference type="PANTHER" id="PTHR47540">
    <property type="entry name" value="THIAMINE REPRESSIBLE GENES REGULATORY PROTEIN THI5"/>
    <property type="match status" value="1"/>
</dbReference>
<evidence type="ECO:0000256" key="2">
    <source>
        <dbReference type="ARBA" id="ARBA00022723"/>
    </source>
</evidence>
<feature type="region of interest" description="Disordered" evidence="7">
    <location>
        <begin position="73"/>
        <end position="149"/>
    </location>
</feature>